<dbReference type="Proteomes" id="UP000613840">
    <property type="component" value="Unassembled WGS sequence"/>
</dbReference>
<sequence length="89" mass="9585">MIINLDADRLSTRSVRAGAGRSGAEVLDLLEHEFVRLLTDRPEPDAGCRAAITLLRSARSVTEVADCLGVGQSTLAPGRVREPVSRQDE</sequence>
<dbReference type="RefSeq" id="WP_188893243.1">
    <property type="nucleotide sequence ID" value="NZ_BMMZ01000001.1"/>
</dbReference>
<comment type="caution">
    <text evidence="1">The sequence shown here is derived from an EMBL/GenBank/DDBJ whole genome shotgun (WGS) entry which is preliminary data.</text>
</comment>
<dbReference type="EMBL" id="BMMZ01000001">
    <property type="protein sequence ID" value="GGL47195.1"/>
    <property type="molecule type" value="Genomic_DNA"/>
</dbReference>
<dbReference type="AlphaFoldDB" id="A0A917VZ10"/>
<reference evidence="1" key="1">
    <citation type="journal article" date="2014" name="Int. J. Syst. Evol. Microbiol.">
        <title>Complete genome sequence of Corynebacterium casei LMG S-19264T (=DSM 44701T), isolated from a smear-ripened cheese.</title>
        <authorList>
            <consortium name="US DOE Joint Genome Institute (JGI-PGF)"/>
            <person name="Walter F."/>
            <person name="Albersmeier A."/>
            <person name="Kalinowski J."/>
            <person name="Ruckert C."/>
        </authorList>
    </citation>
    <scope>NUCLEOTIDE SEQUENCE</scope>
    <source>
        <strain evidence="1">CGMCC 4.7306</strain>
    </source>
</reference>
<accession>A0A917VZ10</accession>
<name>A0A917VZ10_9ACTN</name>
<evidence type="ECO:0000313" key="1">
    <source>
        <dbReference type="EMBL" id="GGL47195.1"/>
    </source>
</evidence>
<proteinExistence type="predicted"/>
<reference evidence="1" key="2">
    <citation type="submission" date="2020-09" db="EMBL/GenBank/DDBJ databases">
        <authorList>
            <person name="Sun Q."/>
            <person name="Zhou Y."/>
        </authorList>
    </citation>
    <scope>NUCLEOTIDE SEQUENCE</scope>
    <source>
        <strain evidence="1">CGMCC 4.7306</strain>
    </source>
</reference>
<evidence type="ECO:0000313" key="2">
    <source>
        <dbReference type="Proteomes" id="UP000613840"/>
    </source>
</evidence>
<gene>
    <name evidence="1" type="ORF">GCM10011575_01250</name>
</gene>
<keyword evidence="2" id="KW-1185">Reference proteome</keyword>
<organism evidence="1 2">
    <name type="scientific">Microlunatus endophyticus</name>
    <dbReference type="NCBI Taxonomy" id="1716077"/>
    <lineage>
        <taxon>Bacteria</taxon>
        <taxon>Bacillati</taxon>
        <taxon>Actinomycetota</taxon>
        <taxon>Actinomycetes</taxon>
        <taxon>Propionibacteriales</taxon>
        <taxon>Propionibacteriaceae</taxon>
        <taxon>Microlunatus</taxon>
    </lineage>
</organism>
<protein>
    <submittedName>
        <fullName evidence="1">Uncharacterized protein</fullName>
    </submittedName>
</protein>